<evidence type="ECO:0000256" key="4">
    <source>
        <dbReference type="ARBA" id="ARBA00022989"/>
    </source>
</evidence>
<feature type="transmembrane region" description="Helical" evidence="7">
    <location>
        <begin position="42"/>
        <end position="63"/>
    </location>
</feature>
<evidence type="ECO:0000313" key="10">
    <source>
        <dbReference type="EMBL" id="TDL84116.1"/>
    </source>
</evidence>
<dbReference type="InterPro" id="IPR025405">
    <property type="entry name" value="DUF4131"/>
</dbReference>
<feature type="transmembrane region" description="Helical" evidence="7">
    <location>
        <begin position="17"/>
        <end position="35"/>
    </location>
</feature>
<keyword evidence="3 7" id="KW-0812">Transmembrane</keyword>
<evidence type="ECO:0000256" key="1">
    <source>
        <dbReference type="ARBA" id="ARBA00004651"/>
    </source>
</evidence>
<reference evidence="10 11" key="1">
    <citation type="submission" date="2019-03" db="EMBL/GenBank/DDBJ databases">
        <title>Primorskyibacter sp. SS33 isolated from sediments.</title>
        <authorList>
            <person name="Xunke S."/>
        </authorList>
    </citation>
    <scope>NUCLEOTIDE SEQUENCE [LARGE SCALE GENOMIC DNA]</scope>
    <source>
        <strain evidence="10 11">SS33</strain>
    </source>
</reference>
<dbReference type="AlphaFoldDB" id="A0A4R6AQ12"/>
<keyword evidence="2" id="KW-1003">Cell membrane</keyword>
<evidence type="ECO:0000313" key="11">
    <source>
        <dbReference type="Proteomes" id="UP000295701"/>
    </source>
</evidence>
<keyword evidence="5 7" id="KW-0472">Membrane</keyword>
<gene>
    <name evidence="10" type="ORF">E2L08_01190</name>
</gene>
<comment type="caution">
    <text evidence="10">The sequence shown here is derived from an EMBL/GenBank/DDBJ whole genome shotgun (WGS) entry which is preliminary data.</text>
</comment>
<proteinExistence type="predicted"/>
<dbReference type="InterPro" id="IPR004477">
    <property type="entry name" value="ComEC_N"/>
</dbReference>
<dbReference type="Proteomes" id="UP000295701">
    <property type="component" value="Unassembled WGS sequence"/>
</dbReference>
<feature type="transmembrane region" description="Helical" evidence="7">
    <location>
        <begin position="392"/>
        <end position="413"/>
    </location>
</feature>
<feature type="transmembrane region" description="Helical" evidence="7">
    <location>
        <begin position="254"/>
        <end position="275"/>
    </location>
</feature>
<feature type="transmembrane region" description="Helical" evidence="7">
    <location>
        <begin position="492"/>
        <end position="509"/>
    </location>
</feature>
<dbReference type="InterPro" id="IPR052159">
    <property type="entry name" value="Competence_DNA_uptake"/>
</dbReference>
<dbReference type="PANTHER" id="PTHR30619">
    <property type="entry name" value="DNA INTERNALIZATION/COMPETENCE PROTEIN COMEC/REC2"/>
    <property type="match status" value="1"/>
</dbReference>
<evidence type="ECO:0000256" key="3">
    <source>
        <dbReference type="ARBA" id="ARBA00022692"/>
    </source>
</evidence>
<evidence type="ECO:0000256" key="5">
    <source>
        <dbReference type="ARBA" id="ARBA00023136"/>
    </source>
</evidence>
<evidence type="ECO:0000256" key="2">
    <source>
        <dbReference type="ARBA" id="ARBA00022475"/>
    </source>
</evidence>
<feature type="transmembrane region" description="Helical" evidence="7">
    <location>
        <begin position="361"/>
        <end position="380"/>
    </location>
</feature>
<dbReference type="GO" id="GO:0005886">
    <property type="term" value="C:plasma membrane"/>
    <property type="evidence" value="ECO:0007669"/>
    <property type="project" value="UniProtKB-SubCell"/>
</dbReference>
<feature type="transmembrane region" description="Helical" evidence="7">
    <location>
        <begin position="69"/>
        <end position="87"/>
    </location>
</feature>
<protein>
    <submittedName>
        <fullName evidence="10">ComEC family competence protein</fullName>
    </submittedName>
</protein>
<name>A0A4R6AQ12_9RHOB</name>
<feature type="region of interest" description="Disordered" evidence="6">
    <location>
        <begin position="655"/>
        <end position="675"/>
    </location>
</feature>
<evidence type="ECO:0000259" key="9">
    <source>
        <dbReference type="Pfam" id="PF13567"/>
    </source>
</evidence>
<dbReference type="Pfam" id="PF03772">
    <property type="entry name" value="Competence"/>
    <property type="match status" value="1"/>
</dbReference>
<feature type="transmembrane region" description="Helical" evidence="7">
    <location>
        <begin position="295"/>
        <end position="317"/>
    </location>
</feature>
<evidence type="ECO:0000256" key="6">
    <source>
        <dbReference type="SAM" id="MobiDB-lite"/>
    </source>
</evidence>
<sequence>MSRIAAIAFLPRQRGYLAPWAPVFLAVGIAAYLGLRAEPSPQAWRAVALGLAAGAGALAAGLWRVPLAWALWLGLLGFALAGARTHAVAAPVLEFRYYGAVEGRVIAIDRSASDKPRLTLDRVVLERMPPDAVPSRVRVSLHGDIGWHAPRIGDRVMTTAHLSRPEGPVEPGGFDFQRMAWFRGIGAVGYTRTPVLLARASETGLAVQRLRDRLGRAVRARLDGETGAVAAALVVGDRGGIGAATLETLRATNLAHLLAISGLHVGLLTGLVFWVLRLGLAAVPGLALCHPTKKWAAGGALVAAAGYLAISGAGVATQRAFVMAAIALVAVMLDRRALTLRAVAIAALIVLLLRPEALASPGFQMSFAATAALVAVFRALRDSGGRRWPRWADGMVAVVISSTVAGLATAPVGAAHFNAMSRWGLVANLASVPVMGLVVMPGAVAAGLLSPLGLDWVGLWVMGAGIDWILGVAATVAAWPGAVVSVPSPPKAVLPLLGAGAVTILLWQGRARWAGLVPAMVAFALWAGTPRPDLLIAPSGGLVGLRAEGGRVLSKPRGAGFAARVWLENDGDPVDQETAFARGALPEGIVHAWGRGGEEAARAACRPGLIVVTTAVLEDAGGCLLFDSASLEESGSVALWQSDGGWRVVTARQATGERPWNAREGRAADAAPADQ</sequence>
<keyword evidence="4 7" id="KW-1133">Transmembrane helix</keyword>
<dbReference type="RefSeq" id="WP_133395215.1">
    <property type="nucleotide sequence ID" value="NZ_SNAA01000001.1"/>
</dbReference>
<feature type="transmembrane region" description="Helical" evidence="7">
    <location>
        <begin position="456"/>
        <end position="480"/>
    </location>
</feature>
<dbReference type="OrthoDB" id="9790149at2"/>
<dbReference type="Pfam" id="PF13567">
    <property type="entry name" value="DUF4131"/>
    <property type="match status" value="1"/>
</dbReference>
<feature type="transmembrane region" description="Helical" evidence="7">
    <location>
        <begin position="338"/>
        <end position="355"/>
    </location>
</feature>
<accession>A0A4R6AQ12</accession>
<keyword evidence="11" id="KW-1185">Reference proteome</keyword>
<evidence type="ECO:0000259" key="8">
    <source>
        <dbReference type="Pfam" id="PF03772"/>
    </source>
</evidence>
<comment type="subcellular location">
    <subcellularLocation>
        <location evidence="1">Cell membrane</location>
        <topology evidence="1">Multi-pass membrane protein</topology>
    </subcellularLocation>
</comment>
<organism evidence="10 11">
    <name type="scientific">Palleronia sediminis</name>
    <dbReference type="NCBI Taxonomy" id="2547833"/>
    <lineage>
        <taxon>Bacteria</taxon>
        <taxon>Pseudomonadati</taxon>
        <taxon>Pseudomonadota</taxon>
        <taxon>Alphaproteobacteria</taxon>
        <taxon>Rhodobacterales</taxon>
        <taxon>Roseobacteraceae</taxon>
        <taxon>Palleronia</taxon>
    </lineage>
</organism>
<dbReference type="PANTHER" id="PTHR30619:SF1">
    <property type="entry name" value="RECOMBINATION PROTEIN 2"/>
    <property type="match status" value="1"/>
</dbReference>
<feature type="transmembrane region" description="Helical" evidence="7">
    <location>
        <begin position="425"/>
        <end position="449"/>
    </location>
</feature>
<dbReference type="NCBIfam" id="TIGR00360">
    <property type="entry name" value="ComEC_N-term"/>
    <property type="match status" value="1"/>
</dbReference>
<evidence type="ECO:0000256" key="7">
    <source>
        <dbReference type="SAM" id="Phobius"/>
    </source>
</evidence>
<feature type="domain" description="ComEC/Rec2-related protein" evidence="8">
    <location>
        <begin position="233"/>
        <end position="509"/>
    </location>
</feature>
<feature type="domain" description="DUF4131" evidence="9">
    <location>
        <begin position="47"/>
        <end position="195"/>
    </location>
</feature>
<dbReference type="EMBL" id="SNAA01000001">
    <property type="protein sequence ID" value="TDL84116.1"/>
    <property type="molecule type" value="Genomic_DNA"/>
</dbReference>